<evidence type="ECO:0000256" key="11">
    <source>
        <dbReference type="ARBA" id="ARBA00023253"/>
    </source>
</evidence>
<reference evidence="15 16" key="1">
    <citation type="submission" date="2019-01" db="EMBL/GenBank/DDBJ databases">
        <title>Sequencing of cultivated peanut Arachis hypogaea provides insights into genome evolution and oil improvement.</title>
        <authorList>
            <person name="Chen X."/>
        </authorList>
    </citation>
    <scope>NUCLEOTIDE SEQUENCE [LARGE SCALE GENOMIC DNA]</scope>
    <source>
        <strain evidence="16">cv. Fuhuasheng</strain>
        <tissue evidence="15">Leaves</tissue>
    </source>
</reference>
<dbReference type="AlphaFoldDB" id="A0A444X487"/>
<accession>A0A444X487</accession>
<protein>
    <recommendedName>
        <fullName evidence="13">O-fucosyltransferase family protein</fullName>
    </recommendedName>
</protein>
<keyword evidence="10" id="KW-0325">Glycoprotein</keyword>
<evidence type="ECO:0000256" key="10">
    <source>
        <dbReference type="ARBA" id="ARBA00023180"/>
    </source>
</evidence>
<keyword evidence="16" id="KW-1185">Reference proteome</keyword>
<evidence type="ECO:0000313" key="15">
    <source>
        <dbReference type="EMBL" id="RYQ84481.1"/>
    </source>
</evidence>
<comment type="subcellular location">
    <subcellularLocation>
        <location evidence="1">Membrane</location>
        <topology evidence="1">Single-pass type II membrane protein</topology>
    </subcellularLocation>
</comment>
<keyword evidence="7" id="KW-0735">Signal-anchor</keyword>
<keyword evidence="12" id="KW-0119">Carbohydrate metabolism</keyword>
<dbReference type="PANTHER" id="PTHR31741">
    <property type="entry name" value="OS02G0726500 PROTEIN-RELATED"/>
    <property type="match status" value="1"/>
</dbReference>
<dbReference type="PANTHER" id="PTHR31741:SF6">
    <property type="entry name" value="PROTEIN EMBRYO SAC DEVELOPMENT ARREST 30"/>
    <property type="match status" value="1"/>
</dbReference>
<evidence type="ECO:0000256" key="14">
    <source>
        <dbReference type="SAM" id="MobiDB-lite"/>
    </source>
</evidence>
<dbReference type="GO" id="GO:0006004">
    <property type="term" value="P:fucose metabolic process"/>
    <property type="evidence" value="ECO:0007669"/>
    <property type="project" value="UniProtKB-KW"/>
</dbReference>
<evidence type="ECO:0000256" key="6">
    <source>
        <dbReference type="ARBA" id="ARBA00022692"/>
    </source>
</evidence>
<comment type="caution">
    <text evidence="15">The sequence shown here is derived from an EMBL/GenBank/DDBJ whole genome shotgun (WGS) entry which is preliminary data.</text>
</comment>
<evidence type="ECO:0000256" key="4">
    <source>
        <dbReference type="ARBA" id="ARBA00022676"/>
    </source>
</evidence>
<keyword evidence="8" id="KW-1133">Transmembrane helix</keyword>
<feature type="region of interest" description="Disordered" evidence="14">
    <location>
        <begin position="633"/>
        <end position="678"/>
    </location>
</feature>
<evidence type="ECO:0000256" key="8">
    <source>
        <dbReference type="ARBA" id="ARBA00022989"/>
    </source>
</evidence>
<evidence type="ECO:0000256" key="5">
    <source>
        <dbReference type="ARBA" id="ARBA00022679"/>
    </source>
</evidence>
<comment type="similarity">
    <text evidence="3">Belongs to the glycosyltransferase GT106 family.</text>
</comment>
<feature type="compositionally biased region" description="Acidic residues" evidence="14">
    <location>
        <begin position="640"/>
        <end position="653"/>
    </location>
</feature>
<dbReference type="Pfam" id="PF10250">
    <property type="entry name" value="O-FucT"/>
    <property type="match status" value="1"/>
</dbReference>
<feature type="region of interest" description="Disordered" evidence="14">
    <location>
        <begin position="417"/>
        <end position="447"/>
    </location>
</feature>
<keyword evidence="11" id="KW-0294">Fucose metabolism</keyword>
<sequence length="678" mass="77339">MAFITKIKWVVLSVITLSLASIIIHLSLAKFWAVNIVQYKAMPSLPENFVPTSGGQVIKNKKLWGSIQSLEALQPYANARSNYSAPKDQSNRFIYAKVFGGFANIRSSICDLVAVARFLNATLIIPEIQESTRSKGISSKFNSFSYIYNVDQFIAYLKNDVNIARTLPEGLMERRRKNEIPSFKTTSSASPDFYLDQILPKLKQSKVIGLIITNGGALQSILPPGMENIQRLRCRVAFHALEFRPEIQRLGRRMVHKYEYLAVRRISLDFFFILRLRAYGQPFLVYHPGLLRDTLAYNGCGELFQDVHTELIQHRRAQMIKDKILKGELNVNSHLQRDKGLCPLMPEEVGILLRVMGYPAKTIIYVAGSETFGGQRVLIPLRAMFTNTVDHTSLCSERELSELFGPETSLIPKSYRAPPAKSQKVLTDEWKRAGPRPRPLPPPPDRPIYQHEKEGWYAWITETPIEPDPSPLDLRMRAHRLLWDALDYIVSLEADAFFPGFNNDASGWPDFSSLVMGHRLYETAASRTYRPDRKVVAELFNITRENMYHPKHNWTILVQEHLNRSLAEEGLVRQSLLSKPAVFLSHPLPECSCRIASSKIVNHVRGQNGRYLYGDEDQCPKWMQRANMAGSVLKEGTKSEDDEPDYESNDFVDESDKSEGKTNQSQIWDQDEEMDPND</sequence>
<gene>
    <name evidence="15" type="ORF">Ahy_B10g103839</name>
</gene>
<comment type="pathway">
    <text evidence="2">Glycan metabolism.</text>
</comment>
<keyword evidence="6" id="KW-0812">Transmembrane</keyword>
<name>A0A444X487_ARAHY</name>
<proteinExistence type="inferred from homology"/>
<evidence type="ECO:0000256" key="3">
    <source>
        <dbReference type="ARBA" id="ARBA00007737"/>
    </source>
</evidence>
<evidence type="ECO:0000256" key="7">
    <source>
        <dbReference type="ARBA" id="ARBA00022968"/>
    </source>
</evidence>
<feature type="compositionally biased region" description="Acidic residues" evidence="14">
    <location>
        <begin position="669"/>
        <end position="678"/>
    </location>
</feature>
<dbReference type="GO" id="GO:0009507">
    <property type="term" value="C:chloroplast"/>
    <property type="evidence" value="ECO:0007669"/>
    <property type="project" value="TreeGrafter"/>
</dbReference>
<dbReference type="Gene3D" id="3.40.50.11340">
    <property type="match status" value="1"/>
</dbReference>
<organism evidence="15 16">
    <name type="scientific">Arachis hypogaea</name>
    <name type="common">Peanut</name>
    <dbReference type="NCBI Taxonomy" id="3818"/>
    <lineage>
        <taxon>Eukaryota</taxon>
        <taxon>Viridiplantae</taxon>
        <taxon>Streptophyta</taxon>
        <taxon>Embryophyta</taxon>
        <taxon>Tracheophyta</taxon>
        <taxon>Spermatophyta</taxon>
        <taxon>Magnoliopsida</taxon>
        <taxon>eudicotyledons</taxon>
        <taxon>Gunneridae</taxon>
        <taxon>Pentapetalae</taxon>
        <taxon>rosids</taxon>
        <taxon>fabids</taxon>
        <taxon>Fabales</taxon>
        <taxon>Fabaceae</taxon>
        <taxon>Papilionoideae</taxon>
        <taxon>50 kb inversion clade</taxon>
        <taxon>dalbergioids sensu lato</taxon>
        <taxon>Dalbergieae</taxon>
        <taxon>Pterocarpus clade</taxon>
        <taxon>Arachis</taxon>
    </lineage>
</organism>
<evidence type="ECO:0000256" key="12">
    <source>
        <dbReference type="ARBA" id="ARBA00023277"/>
    </source>
</evidence>
<keyword evidence="4" id="KW-0328">Glycosyltransferase</keyword>
<dbReference type="GO" id="GO:0016757">
    <property type="term" value="F:glycosyltransferase activity"/>
    <property type="evidence" value="ECO:0007669"/>
    <property type="project" value="UniProtKB-KW"/>
</dbReference>
<dbReference type="Proteomes" id="UP000289738">
    <property type="component" value="Chromosome B10"/>
</dbReference>
<dbReference type="InterPro" id="IPR019378">
    <property type="entry name" value="GDP-Fuc_O-FucTrfase"/>
</dbReference>
<keyword evidence="5" id="KW-0808">Transferase</keyword>
<evidence type="ECO:0000256" key="1">
    <source>
        <dbReference type="ARBA" id="ARBA00004606"/>
    </source>
</evidence>
<feature type="compositionally biased region" description="Pro residues" evidence="14">
    <location>
        <begin position="436"/>
        <end position="446"/>
    </location>
</feature>
<evidence type="ECO:0000256" key="13">
    <source>
        <dbReference type="ARBA" id="ARBA00030350"/>
    </source>
</evidence>
<dbReference type="STRING" id="3818.A0A444X487"/>
<dbReference type="EMBL" id="SDMP01000020">
    <property type="protein sequence ID" value="RYQ84481.1"/>
    <property type="molecule type" value="Genomic_DNA"/>
</dbReference>
<evidence type="ECO:0000256" key="9">
    <source>
        <dbReference type="ARBA" id="ARBA00023136"/>
    </source>
</evidence>
<evidence type="ECO:0000256" key="2">
    <source>
        <dbReference type="ARBA" id="ARBA00004881"/>
    </source>
</evidence>
<dbReference type="GO" id="GO:0016020">
    <property type="term" value="C:membrane"/>
    <property type="evidence" value="ECO:0007669"/>
    <property type="project" value="UniProtKB-SubCell"/>
</dbReference>
<evidence type="ECO:0000313" key="16">
    <source>
        <dbReference type="Proteomes" id="UP000289738"/>
    </source>
</evidence>
<keyword evidence="9" id="KW-0472">Membrane</keyword>
<dbReference type="GO" id="GO:0005794">
    <property type="term" value="C:Golgi apparatus"/>
    <property type="evidence" value="ECO:0007669"/>
    <property type="project" value="TreeGrafter"/>
</dbReference>